<dbReference type="GO" id="GO:0016787">
    <property type="term" value="F:hydrolase activity"/>
    <property type="evidence" value="ECO:0007669"/>
    <property type="project" value="UniProtKB-KW"/>
</dbReference>
<dbReference type="Pfam" id="PF21530">
    <property type="entry name" value="Pif1_2B_dom"/>
    <property type="match status" value="1"/>
</dbReference>
<keyword evidence="4" id="KW-0067">ATP-binding</keyword>
<feature type="domain" description="DNA replication helicase" evidence="5">
    <location>
        <begin position="203"/>
        <end position="249"/>
    </location>
</feature>
<evidence type="ECO:0000259" key="6">
    <source>
        <dbReference type="Pfam" id="PF21530"/>
    </source>
</evidence>
<reference evidence="7 8" key="1">
    <citation type="submission" date="2016-11" db="EMBL/GenBank/DDBJ databases">
        <authorList>
            <person name="Jaros S."/>
            <person name="Januszkiewicz K."/>
            <person name="Wedrychowicz H."/>
        </authorList>
    </citation>
    <scope>NUCLEOTIDE SEQUENCE [LARGE SCALE GENOMIC DNA]</scope>
</reference>
<dbReference type="CDD" id="cd18809">
    <property type="entry name" value="SF1_C_RecD"/>
    <property type="match status" value="1"/>
</dbReference>
<evidence type="ECO:0000313" key="7">
    <source>
        <dbReference type="EMBL" id="SGY48246.1"/>
    </source>
</evidence>
<gene>
    <name evidence="7" type="primary">BQ5605_C001g00633</name>
    <name evidence="7" type="ORF">BQ5605_C001G00633</name>
</gene>
<evidence type="ECO:0000313" key="8">
    <source>
        <dbReference type="Proteomes" id="UP000249464"/>
    </source>
</evidence>
<keyword evidence="1" id="KW-0547">Nucleotide-binding</keyword>
<dbReference type="Pfam" id="PF02689">
    <property type="entry name" value="Herpes_Helicase"/>
    <property type="match status" value="1"/>
</dbReference>
<dbReference type="AlphaFoldDB" id="A0A2X0M3Y6"/>
<dbReference type="InterPro" id="IPR027417">
    <property type="entry name" value="P-loop_NTPase"/>
</dbReference>
<proteinExistence type="predicted"/>
<organism evidence="7 8">
    <name type="scientific">Microbotryum silenes-dioicae</name>
    <dbReference type="NCBI Taxonomy" id="796604"/>
    <lineage>
        <taxon>Eukaryota</taxon>
        <taxon>Fungi</taxon>
        <taxon>Dikarya</taxon>
        <taxon>Basidiomycota</taxon>
        <taxon>Pucciniomycotina</taxon>
        <taxon>Microbotryomycetes</taxon>
        <taxon>Microbotryales</taxon>
        <taxon>Microbotryaceae</taxon>
        <taxon>Microbotryum</taxon>
    </lineage>
</organism>
<keyword evidence="2" id="KW-0378">Hydrolase</keyword>
<dbReference type="PANTHER" id="PTHR10492:SF57">
    <property type="entry name" value="ATP-DEPENDENT DNA HELICASE"/>
    <property type="match status" value="1"/>
</dbReference>
<evidence type="ECO:0000256" key="2">
    <source>
        <dbReference type="ARBA" id="ARBA00022801"/>
    </source>
</evidence>
<dbReference type="PANTHER" id="PTHR10492">
    <property type="match status" value="1"/>
</dbReference>
<protein>
    <submittedName>
        <fullName evidence="7">BQ5605_C001g00633 protein</fullName>
    </submittedName>
</protein>
<dbReference type="Proteomes" id="UP000249464">
    <property type="component" value="Unassembled WGS sequence"/>
</dbReference>
<accession>A0A2X0M3Y6</accession>
<dbReference type="GO" id="GO:0004386">
    <property type="term" value="F:helicase activity"/>
    <property type="evidence" value="ECO:0007669"/>
    <property type="project" value="UniProtKB-KW"/>
</dbReference>
<evidence type="ECO:0000256" key="3">
    <source>
        <dbReference type="ARBA" id="ARBA00022806"/>
    </source>
</evidence>
<sequence>MLCTTKLIIWDEAPMAHRFAVEAVDRLLRLINFVYPGLRTVNKESLEDLIQLFSCQAILAPHSATVDHINAKLLEEFNGDYIEYRSADEVVEAGETGGGMAPELISPEYLHSINPSNFPAHHLRLKEGIPVVLLRNLDPDAGLCNGTRLIVSHARLRVIQAIILTGDRAGTTVFIPRVRLETNATGSCQLGFTMRRLQFPLRVALALTINKAQGQSLDRVGVDLSLHPVFTHGQLYVALSRAMSVDRIKVLLPSRDPANDDDDLQVVDRAAAAATATVTNQQSEYSYKNNYINPASRPVILAIACCLRLSNLNPDSDPKPSIPLCSQSNEWGIVLKLSFVLFPLV</sequence>
<evidence type="ECO:0000256" key="1">
    <source>
        <dbReference type="ARBA" id="ARBA00022741"/>
    </source>
</evidence>
<dbReference type="SUPFAM" id="SSF52540">
    <property type="entry name" value="P-loop containing nucleoside triphosphate hydrolases"/>
    <property type="match status" value="1"/>
</dbReference>
<feature type="domain" description="DNA helicase Pif1-like 2B" evidence="6">
    <location>
        <begin position="108"/>
        <end position="151"/>
    </location>
</feature>
<keyword evidence="8" id="KW-1185">Reference proteome</keyword>
<keyword evidence="3" id="KW-0347">Helicase</keyword>
<dbReference type="InterPro" id="IPR049163">
    <property type="entry name" value="Pif1-like_2B_dom"/>
</dbReference>
<name>A0A2X0M3Y6_9BASI</name>
<dbReference type="InterPro" id="IPR003840">
    <property type="entry name" value="DNA_helicase_dom"/>
</dbReference>
<dbReference type="EMBL" id="FQNC01000043">
    <property type="protein sequence ID" value="SGY48246.1"/>
    <property type="molecule type" value="Genomic_DNA"/>
</dbReference>
<evidence type="ECO:0000256" key="4">
    <source>
        <dbReference type="ARBA" id="ARBA00022840"/>
    </source>
</evidence>
<evidence type="ECO:0000259" key="5">
    <source>
        <dbReference type="Pfam" id="PF02689"/>
    </source>
</evidence>
<dbReference type="GO" id="GO:0005524">
    <property type="term" value="F:ATP binding"/>
    <property type="evidence" value="ECO:0007669"/>
    <property type="project" value="UniProtKB-KW"/>
</dbReference>